<dbReference type="Proteomes" id="UP000199533">
    <property type="component" value="Unassembled WGS sequence"/>
</dbReference>
<keyword evidence="2" id="KW-1185">Reference proteome</keyword>
<dbReference type="EMBL" id="FOSP01000011">
    <property type="protein sequence ID" value="SFK64017.1"/>
    <property type="molecule type" value="Genomic_DNA"/>
</dbReference>
<accession>A0A1I4B7A1</accession>
<sequence>MSREDLTNSEIIVTQAEKNTATSSKVVVALAAAIGDRYVFETWYGEVMLTKFWGKYYSF</sequence>
<reference evidence="2" key="1">
    <citation type="submission" date="2016-10" db="EMBL/GenBank/DDBJ databases">
        <authorList>
            <person name="Varghese N."/>
            <person name="Submissions S."/>
        </authorList>
    </citation>
    <scope>NUCLEOTIDE SEQUENCE [LARGE SCALE GENOMIC DNA]</scope>
    <source>
        <strain evidence="2">Nm69</strain>
    </source>
</reference>
<dbReference type="RefSeq" id="WP_090699109.1">
    <property type="nucleotide sequence ID" value="NZ_FOSP01000011.1"/>
</dbReference>
<organism evidence="1 2">
    <name type="scientific">Nitrosomonas aestuarii</name>
    <dbReference type="NCBI Taxonomy" id="52441"/>
    <lineage>
        <taxon>Bacteria</taxon>
        <taxon>Pseudomonadati</taxon>
        <taxon>Pseudomonadota</taxon>
        <taxon>Betaproteobacteria</taxon>
        <taxon>Nitrosomonadales</taxon>
        <taxon>Nitrosomonadaceae</taxon>
        <taxon>Nitrosomonas</taxon>
    </lineage>
</organism>
<name>A0A1I4B7A1_9PROT</name>
<gene>
    <name evidence="1" type="ORF">SAMN05216302_101143</name>
</gene>
<evidence type="ECO:0000313" key="1">
    <source>
        <dbReference type="EMBL" id="SFK64017.1"/>
    </source>
</evidence>
<proteinExistence type="predicted"/>
<evidence type="ECO:0000313" key="2">
    <source>
        <dbReference type="Proteomes" id="UP000199533"/>
    </source>
</evidence>
<protein>
    <submittedName>
        <fullName evidence="1">Uncharacterized protein</fullName>
    </submittedName>
</protein>
<dbReference type="STRING" id="52441.SAMN05216302_101143"/>
<dbReference type="AlphaFoldDB" id="A0A1I4B7A1"/>